<evidence type="ECO:0000256" key="8">
    <source>
        <dbReference type="ARBA" id="ARBA00022786"/>
    </source>
</evidence>
<dbReference type="Proteomes" id="UP000807716">
    <property type="component" value="Unassembled WGS sequence"/>
</dbReference>
<dbReference type="GO" id="GO:0061630">
    <property type="term" value="F:ubiquitin protein ligase activity"/>
    <property type="evidence" value="ECO:0007669"/>
    <property type="project" value="UniProtKB-EC"/>
</dbReference>
<evidence type="ECO:0000256" key="13">
    <source>
        <dbReference type="SAM" id="MobiDB-lite"/>
    </source>
</evidence>
<dbReference type="Pfam" id="PF13639">
    <property type="entry name" value="zf-RING_2"/>
    <property type="match status" value="1"/>
</dbReference>
<evidence type="ECO:0000256" key="1">
    <source>
        <dbReference type="ARBA" id="ARBA00000900"/>
    </source>
</evidence>
<dbReference type="OrthoDB" id="8062037at2759"/>
<evidence type="ECO:0000256" key="3">
    <source>
        <dbReference type="ARBA" id="ARBA00012483"/>
    </source>
</evidence>
<evidence type="ECO:0000256" key="5">
    <source>
        <dbReference type="ARBA" id="ARBA00022692"/>
    </source>
</evidence>
<dbReference type="SMART" id="SM00184">
    <property type="entry name" value="RING"/>
    <property type="match status" value="1"/>
</dbReference>
<evidence type="ECO:0000256" key="9">
    <source>
        <dbReference type="ARBA" id="ARBA00022833"/>
    </source>
</evidence>
<feature type="region of interest" description="Disordered" evidence="13">
    <location>
        <begin position="631"/>
        <end position="673"/>
    </location>
</feature>
<keyword evidence="7 12" id="KW-0863">Zinc-finger</keyword>
<comment type="catalytic activity">
    <reaction evidence="1">
        <text>S-ubiquitinyl-[E2 ubiquitin-conjugating enzyme]-L-cysteine + [acceptor protein]-L-lysine = [E2 ubiquitin-conjugating enzyme]-L-cysteine + N(6)-ubiquitinyl-[acceptor protein]-L-lysine.</text>
        <dbReference type="EC" id="2.3.2.27"/>
    </reaction>
</comment>
<feature type="transmembrane region" description="Helical" evidence="14">
    <location>
        <begin position="120"/>
        <end position="140"/>
    </location>
</feature>
<evidence type="ECO:0000313" key="17">
    <source>
        <dbReference type="Proteomes" id="UP000807716"/>
    </source>
</evidence>
<feature type="transmembrane region" description="Helical" evidence="14">
    <location>
        <begin position="147"/>
        <end position="171"/>
    </location>
</feature>
<feature type="compositionally biased region" description="Low complexity" evidence="13">
    <location>
        <begin position="343"/>
        <end position="358"/>
    </location>
</feature>
<keyword evidence="10 14" id="KW-1133">Transmembrane helix</keyword>
<protein>
    <recommendedName>
        <fullName evidence="3">RING-type E3 ubiquitin transferase</fullName>
        <ecNumber evidence="3">2.3.2.27</ecNumber>
    </recommendedName>
</protein>
<dbReference type="SMART" id="SM00744">
    <property type="entry name" value="RINGv"/>
    <property type="match status" value="1"/>
</dbReference>
<feature type="transmembrane region" description="Helical" evidence="14">
    <location>
        <begin position="191"/>
        <end position="213"/>
    </location>
</feature>
<feature type="compositionally biased region" description="Low complexity" evidence="13">
    <location>
        <begin position="647"/>
        <end position="664"/>
    </location>
</feature>
<dbReference type="GO" id="GO:0006511">
    <property type="term" value="P:ubiquitin-dependent protein catabolic process"/>
    <property type="evidence" value="ECO:0007669"/>
    <property type="project" value="TreeGrafter"/>
</dbReference>
<evidence type="ECO:0000256" key="11">
    <source>
        <dbReference type="ARBA" id="ARBA00023136"/>
    </source>
</evidence>
<feature type="transmembrane region" description="Helical" evidence="14">
    <location>
        <begin position="225"/>
        <end position="252"/>
    </location>
</feature>
<dbReference type="EMBL" id="JAAAJB010000537">
    <property type="protein sequence ID" value="KAG0254111.1"/>
    <property type="molecule type" value="Genomic_DNA"/>
</dbReference>
<dbReference type="AlphaFoldDB" id="A0A9P6PWE5"/>
<comment type="caution">
    <text evidence="16">The sequence shown here is derived from an EMBL/GenBank/DDBJ whole genome shotgun (WGS) entry which is preliminary data.</text>
</comment>
<comment type="subcellular location">
    <subcellularLocation>
        <location evidence="2">Membrane</location>
        <topology evidence="2">Multi-pass membrane protein</topology>
    </subcellularLocation>
</comment>
<feature type="compositionally biased region" description="Low complexity" evidence="13">
    <location>
        <begin position="420"/>
        <end position="462"/>
    </location>
</feature>
<dbReference type="GO" id="GO:0008270">
    <property type="term" value="F:zinc ion binding"/>
    <property type="evidence" value="ECO:0007669"/>
    <property type="project" value="UniProtKB-KW"/>
</dbReference>
<feature type="domain" description="RING-type" evidence="15">
    <location>
        <begin position="574"/>
        <end position="615"/>
    </location>
</feature>
<feature type="region of interest" description="Disordered" evidence="13">
    <location>
        <begin position="291"/>
        <end position="326"/>
    </location>
</feature>
<sequence>MSEMAPSPLLLLSTSYLPSSTTSLPSQLEKQQQAQYLRAPPPPSLRVPSPTPSSIGSVAVSATTAAVTATTTATAAGPQSVRHIGTALWNDASARRMRVNVLNELSTGWVHLSISSRVLILYYTLATLIEITVTTTILVMERAHLRTCMYLVVFLVLYLVRAVTINFFLLRKFLWTRPDNLPVNFTGAVGAHYRTMINWASLVLVLFSIAVLVTQSECSRVSPPLFYLVLTFSLLGYMCASALLLIWIGILFCMHGFMVLLELFHVGPTAMRWQGAQDDLISKVPLVRFKKGEATPPPPPPPPPSPPPPLPPMMTGGAAAATETGKKEKDIALATGVATKTLPSSTSSSSSPSSPTSSRLESHGPASTFTVTITSPDSEDSSSNSSSSRRHSAEIGRSSPPLDTIQESKQELVEETGATALSSSPSLSSSALATHEAVAAASVAMDQQEQQQEQRQEPQQQQQKRKSEIVIKIPSVPASSAEAETDTDAGEARPHFGFFAEGYQPDTPSPTTTTTVIQLPEAPPPPCATAQQQQQQQQRPLEPMATMTIEEGQGIFVDGELVQEGGPEMISNRCSICLCEYEDAEELRHMPCNHFFHRECLDEWLKLKRTCPLCKYDIQDLNRFSKRLSWKRNSHQHHHHQHRRRSSAAASTTTNNSSRNGRASLNLWRRSQS</sequence>
<evidence type="ECO:0000259" key="15">
    <source>
        <dbReference type="PROSITE" id="PS50089"/>
    </source>
</evidence>
<evidence type="ECO:0000256" key="2">
    <source>
        <dbReference type="ARBA" id="ARBA00004141"/>
    </source>
</evidence>
<keyword evidence="6" id="KW-0479">Metal-binding</keyword>
<keyword evidence="4" id="KW-0808">Transferase</keyword>
<dbReference type="InterPro" id="IPR001841">
    <property type="entry name" value="Znf_RING"/>
</dbReference>
<feature type="region of interest" description="Disordered" evidence="13">
    <location>
        <begin position="22"/>
        <end position="53"/>
    </location>
</feature>
<dbReference type="InterPro" id="IPR013083">
    <property type="entry name" value="Znf_RING/FYVE/PHD"/>
</dbReference>
<evidence type="ECO:0000313" key="16">
    <source>
        <dbReference type="EMBL" id="KAG0254111.1"/>
    </source>
</evidence>
<dbReference type="PROSITE" id="PS50089">
    <property type="entry name" value="ZF_RING_2"/>
    <property type="match status" value="1"/>
</dbReference>
<dbReference type="InterPro" id="IPR011016">
    <property type="entry name" value="Znf_RING-CH"/>
</dbReference>
<feature type="compositionally biased region" description="Pro residues" evidence="13">
    <location>
        <begin position="295"/>
        <end position="312"/>
    </location>
</feature>
<dbReference type="GO" id="GO:0016567">
    <property type="term" value="P:protein ubiquitination"/>
    <property type="evidence" value="ECO:0007669"/>
    <property type="project" value="TreeGrafter"/>
</dbReference>
<dbReference type="PANTHER" id="PTHR45977">
    <property type="entry name" value="TARGET OF ERK KINASE MPK-1"/>
    <property type="match status" value="1"/>
</dbReference>
<evidence type="ECO:0000256" key="4">
    <source>
        <dbReference type="ARBA" id="ARBA00022679"/>
    </source>
</evidence>
<dbReference type="EC" id="2.3.2.27" evidence="3"/>
<keyword evidence="5 14" id="KW-0812">Transmembrane</keyword>
<dbReference type="GO" id="GO:0016020">
    <property type="term" value="C:membrane"/>
    <property type="evidence" value="ECO:0007669"/>
    <property type="project" value="UniProtKB-SubCell"/>
</dbReference>
<feature type="compositionally biased region" description="Polar residues" evidence="13">
    <location>
        <begin position="365"/>
        <end position="374"/>
    </location>
</feature>
<feature type="region of interest" description="Disordered" evidence="13">
    <location>
        <begin position="338"/>
        <end position="493"/>
    </location>
</feature>
<evidence type="ECO:0000256" key="10">
    <source>
        <dbReference type="ARBA" id="ARBA00022989"/>
    </source>
</evidence>
<evidence type="ECO:0000256" key="12">
    <source>
        <dbReference type="PROSITE-ProRule" id="PRU00175"/>
    </source>
</evidence>
<feature type="compositionally biased region" description="Basic residues" evidence="13">
    <location>
        <begin position="631"/>
        <end position="646"/>
    </location>
</feature>
<keyword evidence="17" id="KW-1185">Reference proteome</keyword>
<organism evidence="16 17">
    <name type="scientific">Actinomortierella ambigua</name>
    <dbReference type="NCBI Taxonomy" id="1343610"/>
    <lineage>
        <taxon>Eukaryota</taxon>
        <taxon>Fungi</taxon>
        <taxon>Fungi incertae sedis</taxon>
        <taxon>Mucoromycota</taxon>
        <taxon>Mortierellomycotina</taxon>
        <taxon>Mortierellomycetes</taxon>
        <taxon>Mortierellales</taxon>
        <taxon>Mortierellaceae</taxon>
        <taxon>Actinomortierella</taxon>
    </lineage>
</organism>
<evidence type="ECO:0000256" key="14">
    <source>
        <dbReference type="SAM" id="Phobius"/>
    </source>
</evidence>
<reference evidence="16" key="1">
    <citation type="journal article" date="2020" name="Fungal Divers.">
        <title>Resolving the Mortierellaceae phylogeny through synthesis of multi-gene phylogenetics and phylogenomics.</title>
        <authorList>
            <person name="Vandepol N."/>
            <person name="Liber J."/>
            <person name="Desiro A."/>
            <person name="Na H."/>
            <person name="Kennedy M."/>
            <person name="Barry K."/>
            <person name="Grigoriev I.V."/>
            <person name="Miller A.N."/>
            <person name="O'Donnell K."/>
            <person name="Stajich J.E."/>
            <person name="Bonito G."/>
        </authorList>
    </citation>
    <scope>NUCLEOTIDE SEQUENCE</scope>
    <source>
        <strain evidence="16">BC1065</strain>
    </source>
</reference>
<dbReference type="SUPFAM" id="SSF57850">
    <property type="entry name" value="RING/U-box"/>
    <property type="match status" value="1"/>
</dbReference>
<proteinExistence type="predicted"/>
<accession>A0A9P6PWE5</accession>
<evidence type="ECO:0000256" key="7">
    <source>
        <dbReference type="ARBA" id="ARBA00022771"/>
    </source>
</evidence>
<dbReference type="PANTHER" id="PTHR45977:SF4">
    <property type="entry name" value="RING-TYPE DOMAIN-CONTAINING PROTEIN"/>
    <property type="match status" value="1"/>
</dbReference>
<keyword evidence="11 14" id="KW-0472">Membrane</keyword>
<dbReference type="Gene3D" id="3.30.40.10">
    <property type="entry name" value="Zinc/RING finger domain, C3HC4 (zinc finger)"/>
    <property type="match status" value="1"/>
</dbReference>
<feature type="compositionally biased region" description="Pro residues" evidence="13">
    <location>
        <begin position="39"/>
        <end position="51"/>
    </location>
</feature>
<evidence type="ECO:0000256" key="6">
    <source>
        <dbReference type="ARBA" id="ARBA00022723"/>
    </source>
</evidence>
<name>A0A9P6PWE5_9FUNG</name>
<keyword evidence="8" id="KW-0833">Ubl conjugation pathway</keyword>
<keyword evidence="9" id="KW-0862">Zinc</keyword>
<gene>
    <name evidence="16" type="ORF">DFQ27_007025</name>
</gene>